<dbReference type="PROSITE" id="PS51476">
    <property type="entry name" value="PROTEASOME_BETA_2"/>
    <property type="match status" value="1"/>
</dbReference>
<keyword evidence="6 9" id="KW-0068">Autocatalytic cleavage</keyword>
<comment type="subunit">
    <text evidence="9">The 20S proteasome core is composed of 14 alpha and 14 beta subunits that assemble into four stacked heptameric rings, resulting in a barrel-shaped structure. The two inner rings, each composed of seven catalytic beta subunits, are sandwiched by two outer rings, each composed of seven alpha subunits. The catalytic chamber with the active sites is on the inside of the barrel. Has a gated structure, the ends of the cylinder being occluded by the N-termini of the alpha-subunits. Is capped by the proteasome-associated ATPase, ARC.</text>
</comment>
<feature type="chain" id="PRO_5044946893" description="Proteasome subunit beta" evidence="9">
    <location>
        <begin position="55"/>
        <end position="282"/>
    </location>
</feature>
<comment type="function">
    <text evidence="9">Component of the proteasome core, a large protease complex with broad specificity involved in protein degradation.</text>
</comment>
<accession>A0ABT1JC76</accession>
<feature type="propeptide" id="PRO_5044946892" description="Removed in mature form; by autocatalysis" evidence="9">
    <location>
        <begin position="1"/>
        <end position="54"/>
    </location>
</feature>
<dbReference type="InterPro" id="IPR022483">
    <property type="entry name" value="PSB_actinobac"/>
</dbReference>
<evidence type="ECO:0000313" key="11">
    <source>
        <dbReference type="EMBL" id="MCP2330048.1"/>
    </source>
</evidence>
<evidence type="ECO:0000256" key="5">
    <source>
        <dbReference type="ARBA" id="ARBA00022801"/>
    </source>
</evidence>
<dbReference type="RefSeq" id="WP_026419800.1">
    <property type="nucleotide sequence ID" value="NZ_AUBJ02000001.1"/>
</dbReference>
<organism evidence="11 12">
    <name type="scientific">Actinoalloteichus caeruleus DSM 43889</name>
    <dbReference type="NCBI Taxonomy" id="1120930"/>
    <lineage>
        <taxon>Bacteria</taxon>
        <taxon>Bacillati</taxon>
        <taxon>Actinomycetota</taxon>
        <taxon>Actinomycetes</taxon>
        <taxon>Pseudonocardiales</taxon>
        <taxon>Pseudonocardiaceae</taxon>
        <taxon>Actinoalloteichus</taxon>
        <taxon>Actinoalloteichus cyanogriseus</taxon>
    </lineage>
</organism>
<keyword evidence="4 9" id="KW-0888">Threonine protease</keyword>
<comment type="similarity">
    <text evidence="9">Belongs to the peptidase T1B family.</text>
</comment>
<reference evidence="11 12" key="1">
    <citation type="submission" date="2022-06" db="EMBL/GenBank/DDBJ databases">
        <title>Genomic Encyclopedia of Type Strains, Phase I: the one thousand microbial genomes (KMG-I) project.</title>
        <authorList>
            <person name="Kyrpides N."/>
        </authorList>
    </citation>
    <scope>NUCLEOTIDE SEQUENCE [LARGE SCALE GENOMIC DNA]</scope>
    <source>
        <strain evidence="11 12">DSM 43889</strain>
    </source>
</reference>
<evidence type="ECO:0000256" key="6">
    <source>
        <dbReference type="ARBA" id="ARBA00022813"/>
    </source>
</evidence>
<dbReference type="InterPro" id="IPR029055">
    <property type="entry name" value="Ntn_hydrolases_N"/>
</dbReference>
<dbReference type="Proteomes" id="UP000791080">
    <property type="component" value="Unassembled WGS sequence"/>
</dbReference>
<comment type="caution">
    <text evidence="11">The sequence shown here is derived from an EMBL/GenBank/DDBJ whole genome shotgun (WGS) entry which is preliminary data.</text>
</comment>
<dbReference type="Pfam" id="PF00227">
    <property type="entry name" value="Proteasome"/>
    <property type="match status" value="1"/>
</dbReference>
<evidence type="ECO:0000256" key="2">
    <source>
        <dbReference type="ARBA" id="ARBA00022490"/>
    </source>
</evidence>
<dbReference type="CDD" id="cd01906">
    <property type="entry name" value="proteasome_protease_HslV"/>
    <property type="match status" value="1"/>
</dbReference>
<comment type="catalytic activity">
    <reaction evidence="1 9">
        <text>Cleavage of peptide bonds with very broad specificity.</text>
        <dbReference type="EC" id="3.4.25.1"/>
    </reaction>
</comment>
<dbReference type="NCBIfam" id="TIGR03690">
    <property type="entry name" value="20S_bact_beta"/>
    <property type="match status" value="1"/>
</dbReference>
<name>A0ABT1JC76_ACTCY</name>
<evidence type="ECO:0000256" key="1">
    <source>
        <dbReference type="ARBA" id="ARBA00001198"/>
    </source>
</evidence>
<dbReference type="PANTHER" id="PTHR32194">
    <property type="entry name" value="METALLOPROTEASE TLDD"/>
    <property type="match status" value="1"/>
</dbReference>
<evidence type="ECO:0000256" key="4">
    <source>
        <dbReference type="ARBA" id="ARBA00022698"/>
    </source>
</evidence>
<keyword evidence="3 9" id="KW-0645">Protease</keyword>
<keyword evidence="5 9" id="KW-0378">Hydrolase</keyword>
<dbReference type="EMBL" id="AUBJ02000001">
    <property type="protein sequence ID" value="MCP2330048.1"/>
    <property type="molecule type" value="Genomic_DNA"/>
</dbReference>
<evidence type="ECO:0000256" key="7">
    <source>
        <dbReference type="ARBA" id="ARBA00022942"/>
    </source>
</evidence>
<evidence type="ECO:0000256" key="9">
    <source>
        <dbReference type="HAMAP-Rule" id="MF_02113"/>
    </source>
</evidence>
<dbReference type="Gene3D" id="3.60.20.10">
    <property type="entry name" value="Glutamine Phosphoribosylpyrophosphate, subunit 1, domain 1"/>
    <property type="match status" value="1"/>
</dbReference>
<dbReference type="GO" id="GO:0000502">
    <property type="term" value="C:proteasome complex"/>
    <property type="evidence" value="ECO:0007669"/>
    <property type="project" value="UniProtKB-KW"/>
</dbReference>
<gene>
    <name evidence="9" type="primary">prcB</name>
    <name evidence="11" type="ORF">G443_000318</name>
</gene>
<evidence type="ECO:0000313" key="12">
    <source>
        <dbReference type="Proteomes" id="UP000791080"/>
    </source>
</evidence>
<dbReference type="HAMAP" id="MF_02113_B">
    <property type="entry name" value="Proteasome_B_B"/>
    <property type="match status" value="1"/>
</dbReference>
<comment type="activity regulation">
    <text evidence="9">The formation of the proteasomal ATPase ARC-20S proteasome complex, likely via the docking of the C-termini of ARC into the intersubunit pockets in the alpha-rings, may trigger opening of the gate for substrate entry. Interconversion between the open-gate and close-gate conformations leads to a dynamic regulation of the 20S proteasome proteolysis activity.</text>
</comment>
<keyword evidence="8 9" id="KW-0865">Zymogen</keyword>
<feature type="active site" description="Nucleophile" evidence="9">
    <location>
        <position position="55"/>
    </location>
</feature>
<evidence type="ECO:0000256" key="8">
    <source>
        <dbReference type="ARBA" id="ARBA00023145"/>
    </source>
</evidence>
<proteinExistence type="inferred from homology"/>
<protein>
    <recommendedName>
        <fullName evidence="9 10">Proteasome subunit beta</fullName>
        <ecNumber evidence="9 10">3.4.25.1</ecNumber>
    </recommendedName>
    <alternativeName>
        <fullName evidence="9">20S proteasome beta subunit</fullName>
    </alternativeName>
    <alternativeName>
        <fullName evidence="9">Proteasome core protein PrcB</fullName>
    </alternativeName>
</protein>
<dbReference type="InterPro" id="IPR023333">
    <property type="entry name" value="Proteasome_suB-type"/>
</dbReference>
<evidence type="ECO:0000256" key="10">
    <source>
        <dbReference type="NCBIfam" id="TIGR03690"/>
    </source>
</evidence>
<evidence type="ECO:0000256" key="3">
    <source>
        <dbReference type="ARBA" id="ARBA00022670"/>
    </source>
</evidence>
<keyword evidence="7 9" id="KW-0647">Proteasome</keyword>
<dbReference type="SUPFAM" id="SSF56235">
    <property type="entry name" value="N-terminal nucleophile aminohydrolases (Ntn hydrolases)"/>
    <property type="match status" value="1"/>
</dbReference>
<dbReference type="InterPro" id="IPR001353">
    <property type="entry name" value="Proteasome_sua/b"/>
</dbReference>
<dbReference type="EC" id="3.4.25.1" evidence="9 10"/>
<keyword evidence="12" id="KW-1185">Reference proteome</keyword>
<comment type="pathway">
    <text evidence="9">Protein degradation; proteasomal Pup-dependent pathway.</text>
</comment>
<sequence>MENPTARAHSGAALPNAYFAPGSSFVDFVRAAAPELLPGNRAMPEGQVGHPPHGTTVVALKYRGGVLLAGDRRATAGNLIVQRDIEKVFTADAYSAVAIAGTAGIALELVRLFTVELQHYEKIHGVSLSLEGKANQLSNMIRGNLELAMAGLAVVPLFVGIDVDSNGTEWPGRIFNYDVTGGRYEEHGSYHAVGSGSLFAKSALKKRHERDVDEDTAIRNAVEALYDAADDDTATGHPDLARKIYPVIVTITPEHGAVRLTDERAASVAESVVAGRRDNPGG</sequence>
<comment type="subcellular location">
    <subcellularLocation>
        <location evidence="9">Cytoplasm</location>
    </subcellularLocation>
</comment>
<keyword evidence="2 9" id="KW-0963">Cytoplasm</keyword>
<dbReference type="PANTHER" id="PTHR32194:SF0">
    <property type="entry name" value="ATP-DEPENDENT PROTEASE SUBUNIT HSLV"/>
    <property type="match status" value="1"/>
</dbReference>